<dbReference type="AlphaFoldDB" id="A0A177TH21"/>
<name>A0A177TH21_9BASI</name>
<dbReference type="EMBL" id="LWDF02000109">
    <property type="protein sequence ID" value="KAE8257467.1"/>
    <property type="molecule type" value="Genomic_DNA"/>
</dbReference>
<gene>
    <name evidence="1" type="ORF">A4X13_0g2340</name>
</gene>
<sequence>MADATCKDLGGAYVPSEPSDQDEVFQHTEIENLHQEIENLRDGFRQFRRAIMVLGQSGIAALGLQYVDVGFKYLDIALVRRLQSPMLSYHGTIRQILSLGLQTTLAMLNAERVDKHGEGMLKYVQDDSILPSCARRQHVHERYASYTTVNDEQERICAGLYDFLVGLSQFQPAIATMPFISDDQDFEKIRAGVKEIRDYIRDGCRCSEQKEDPLAQLAHRLRALTDSLNDFAKNDITETKKRNEEEELKRIQQDGVLITLMAGVAAQSVAFVLPVSSTRPDLDTITSMLLLSAIVFAVCGVLAQASAHRRLTSTTALPMQYMRPKYITALAHQGQAFGCSYNLTVLFTVAGLTCFAWMKLHPAKAPEDYQPPFIITAIFFTIFGISALGSLLVFIIQYAWHRYEVYYSDSERMEFDHYAKTAREVDDQSSRKDQIPYAFRRDQDILYV</sequence>
<organism evidence="1 2">
    <name type="scientific">Tilletia indica</name>
    <dbReference type="NCBI Taxonomy" id="43049"/>
    <lineage>
        <taxon>Eukaryota</taxon>
        <taxon>Fungi</taxon>
        <taxon>Dikarya</taxon>
        <taxon>Basidiomycota</taxon>
        <taxon>Ustilaginomycotina</taxon>
        <taxon>Exobasidiomycetes</taxon>
        <taxon>Tilletiales</taxon>
        <taxon>Tilletiaceae</taxon>
        <taxon>Tilletia</taxon>
    </lineage>
</organism>
<reference evidence="1" key="2">
    <citation type="journal article" date="2019" name="IMA Fungus">
        <title>Genome sequencing and comparison of five Tilletia species to identify candidate genes for the detection of regulated species infecting wheat.</title>
        <authorList>
            <person name="Nguyen H.D.T."/>
            <person name="Sultana T."/>
            <person name="Kesanakurti P."/>
            <person name="Hambleton S."/>
        </authorList>
    </citation>
    <scope>NUCLEOTIDE SEQUENCE</scope>
    <source>
        <strain evidence="1">DAOMC 236416</strain>
    </source>
</reference>
<evidence type="ECO:0000313" key="2">
    <source>
        <dbReference type="Proteomes" id="UP000077521"/>
    </source>
</evidence>
<comment type="caution">
    <text evidence="1">The sequence shown here is derived from an EMBL/GenBank/DDBJ whole genome shotgun (WGS) entry which is preliminary data.</text>
</comment>
<accession>A0A177TH21</accession>
<proteinExistence type="predicted"/>
<evidence type="ECO:0000313" key="1">
    <source>
        <dbReference type="EMBL" id="KAE8257467.1"/>
    </source>
</evidence>
<dbReference type="Proteomes" id="UP000077521">
    <property type="component" value="Unassembled WGS sequence"/>
</dbReference>
<protein>
    <submittedName>
        <fullName evidence="1">Uncharacterized protein</fullName>
    </submittedName>
</protein>
<reference evidence="1" key="1">
    <citation type="submission" date="2016-04" db="EMBL/GenBank/DDBJ databases">
        <authorList>
            <person name="Nguyen H.D."/>
            <person name="Samba Siva P."/>
            <person name="Cullis J."/>
            <person name="Levesque C.A."/>
            <person name="Hambleton S."/>
        </authorList>
    </citation>
    <scope>NUCLEOTIDE SEQUENCE</scope>
    <source>
        <strain evidence="1">DAOMC 236416</strain>
    </source>
</reference>
<keyword evidence="2" id="KW-1185">Reference proteome</keyword>